<dbReference type="GO" id="GO:0032259">
    <property type="term" value="P:methylation"/>
    <property type="evidence" value="ECO:0007669"/>
    <property type="project" value="UniProtKB-KW"/>
</dbReference>
<sequence>MASTTEPLLRVLSRVRAALLDDATLVRAVASGRQKGASPRWRRVELRWVDLKGGRHLQVTAYDATQAHTTNHLGGAPHPDATAARDAVDDLLDQPFGNWHVETTTQTHQVRVTKKGDAVLHTQDRAQPVAADRAHDRDKGRLLPEDDPVLVALGISDASGRAKPSRQAKYRQVEEFLRLLDASVTDALAKGHLRTPTEDDPLRIVDLGCGNAYLTFAAQRFLTHVRGLPVRLTGVDVKQQARDHGTALAARLAEETGLPAGEFVVGSIAGVELDAAPEVVLALHACDTATDEALARAVGWGAPLVLAAPCCHHDVAAQLRRAPTPAPYAALTRHGILRERFADTLTDALRASLLRLQGYRVDVVEFVESEHTPRNTLLRAVRTGPPVKGGGVRNEYDELVGAWGLTPALAVLLEGSPGSSGP</sequence>
<feature type="domain" description="Methyltransferase" evidence="1">
    <location>
        <begin position="169"/>
        <end position="318"/>
    </location>
</feature>
<dbReference type="Proteomes" id="UP000544110">
    <property type="component" value="Unassembled WGS sequence"/>
</dbReference>
<evidence type="ECO:0000313" key="2">
    <source>
        <dbReference type="EMBL" id="NYG57067.1"/>
    </source>
</evidence>
<dbReference type="Gene3D" id="3.40.50.150">
    <property type="entry name" value="Vaccinia Virus protein VP39"/>
    <property type="match status" value="1"/>
</dbReference>
<dbReference type="PANTHER" id="PTHR13369">
    <property type="match status" value="1"/>
</dbReference>
<organism evidence="2 3">
    <name type="scientific">Nocardioides perillae</name>
    <dbReference type="NCBI Taxonomy" id="1119534"/>
    <lineage>
        <taxon>Bacteria</taxon>
        <taxon>Bacillati</taxon>
        <taxon>Actinomycetota</taxon>
        <taxon>Actinomycetes</taxon>
        <taxon>Propionibacteriales</taxon>
        <taxon>Nocardioidaceae</taxon>
        <taxon>Nocardioides</taxon>
    </lineage>
</organism>
<keyword evidence="2" id="KW-0808">Transferase</keyword>
<dbReference type="PANTHER" id="PTHR13369:SF3">
    <property type="entry name" value="METHYLTRANSFERASE DOMAIN-CONTAINING PROTEIN"/>
    <property type="match status" value="1"/>
</dbReference>
<dbReference type="AlphaFoldDB" id="A0A7Y9RUW6"/>
<dbReference type="EMBL" id="JACCAC010000001">
    <property type="protein sequence ID" value="NYG57067.1"/>
    <property type="molecule type" value="Genomic_DNA"/>
</dbReference>
<protein>
    <submittedName>
        <fullName evidence="2">SAM-dependent methyltransferase</fullName>
    </submittedName>
</protein>
<name>A0A7Y9RUW6_9ACTN</name>
<accession>A0A7Y9RUW6</accession>
<reference evidence="2 3" key="1">
    <citation type="submission" date="2020-07" db="EMBL/GenBank/DDBJ databases">
        <title>Sequencing the genomes of 1000 actinobacteria strains.</title>
        <authorList>
            <person name="Klenk H.-P."/>
        </authorList>
    </citation>
    <scope>NUCLEOTIDE SEQUENCE [LARGE SCALE GENOMIC DNA]</scope>
    <source>
        <strain evidence="2 3">DSM 24552</strain>
    </source>
</reference>
<keyword evidence="2" id="KW-0489">Methyltransferase</keyword>
<dbReference type="GO" id="GO:0005737">
    <property type="term" value="C:cytoplasm"/>
    <property type="evidence" value="ECO:0007669"/>
    <property type="project" value="TreeGrafter"/>
</dbReference>
<dbReference type="GO" id="GO:0008168">
    <property type="term" value="F:methyltransferase activity"/>
    <property type="evidence" value="ECO:0007669"/>
    <property type="project" value="UniProtKB-KW"/>
</dbReference>
<dbReference type="Pfam" id="PF13679">
    <property type="entry name" value="Methyltransf_32"/>
    <property type="match status" value="1"/>
</dbReference>
<dbReference type="RefSeq" id="WP_179519209.1">
    <property type="nucleotide sequence ID" value="NZ_JACCAC010000001.1"/>
</dbReference>
<keyword evidence="3" id="KW-1185">Reference proteome</keyword>
<proteinExistence type="predicted"/>
<dbReference type="InterPro" id="IPR029063">
    <property type="entry name" value="SAM-dependent_MTases_sf"/>
</dbReference>
<dbReference type="InterPro" id="IPR025714">
    <property type="entry name" value="Methyltranfer_dom"/>
</dbReference>
<evidence type="ECO:0000259" key="1">
    <source>
        <dbReference type="Pfam" id="PF13679"/>
    </source>
</evidence>
<comment type="caution">
    <text evidence="2">The sequence shown here is derived from an EMBL/GenBank/DDBJ whole genome shotgun (WGS) entry which is preliminary data.</text>
</comment>
<dbReference type="SUPFAM" id="SSF53335">
    <property type="entry name" value="S-adenosyl-L-methionine-dependent methyltransferases"/>
    <property type="match status" value="1"/>
</dbReference>
<gene>
    <name evidence="2" type="ORF">BJ989_003371</name>
</gene>
<evidence type="ECO:0000313" key="3">
    <source>
        <dbReference type="Proteomes" id="UP000544110"/>
    </source>
</evidence>